<feature type="compositionally biased region" description="Basic residues" evidence="1">
    <location>
        <begin position="155"/>
        <end position="164"/>
    </location>
</feature>
<feature type="region of interest" description="Disordered" evidence="1">
    <location>
        <begin position="286"/>
        <end position="329"/>
    </location>
</feature>
<name>A0A517YTK0_9BACT</name>
<gene>
    <name evidence="3" type="ORF">KS4_16060</name>
</gene>
<evidence type="ECO:0000313" key="3">
    <source>
        <dbReference type="EMBL" id="QDU33555.1"/>
    </source>
</evidence>
<dbReference type="AlphaFoldDB" id="A0A517YTK0"/>
<dbReference type="RefSeq" id="WP_145076684.1">
    <property type="nucleotide sequence ID" value="NZ_CP036425.1"/>
</dbReference>
<organism evidence="3 4">
    <name type="scientific">Poriferisphaera corsica</name>
    <dbReference type="NCBI Taxonomy" id="2528020"/>
    <lineage>
        <taxon>Bacteria</taxon>
        <taxon>Pseudomonadati</taxon>
        <taxon>Planctomycetota</taxon>
        <taxon>Phycisphaerae</taxon>
        <taxon>Phycisphaerales</taxon>
        <taxon>Phycisphaeraceae</taxon>
        <taxon>Poriferisphaera</taxon>
    </lineage>
</organism>
<sequence>MENDKNKHKSELNSKLNTEINSDNKSKPMTLGELTKRQDVNWDELPVEADAGMSDAVDSTINKIQTTIKQKNIKLNNSEINSPENSEIKSEKKGIFGRIFGRDDVAGNDESAGGTTDAGNVPALPHEPWHDHCASCYKRDQDGKIKLNENGKPIKVGRGRPKKAKPGEERAGDCLSVGRVNCRPLVVPGRGDDGSNGGHDIAQGMPAGTELPPGAGDVITDLFSNIAFTVFGPDAAMNTAERASITSAARGMCGGRHVPWLIALFIFAGAWIGRVILENYKKKQELKGKNDLPHDTQANRGRVGERQEPSSEKTDEATGGSWLSNAGFM</sequence>
<evidence type="ECO:0000313" key="4">
    <source>
        <dbReference type="Proteomes" id="UP000317369"/>
    </source>
</evidence>
<evidence type="ECO:0000256" key="2">
    <source>
        <dbReference type="SAM" id="Phobius"/>
    </source>
</evidence>
<feature type="transmembrane region" description="Helical" evidence="2">
    <location>
        <begin position="258"/>
        <end position="277"/>
    </location>
</feature>
<reference evidence="3 4" key="1">
    <citation type="submission" date="2019-02" db="EMBL/GenBank/DDBJ databases">
        <title>Deep-cultivation of Planctomycetes and their phenomic and genomic characterization uncovers novel biology.</title>
        <authorList>
            <person name="Wiegand S."/>
            <person name="Jogler M."/>
            <person name="Boedeker C."/>
            <person name="Pinto D."/>
            <person name="Vollmers J."/>
            <person name="Rivas-Marin E."/>
            <person name="Kohn T."/>
            <person name="Peeters S.H."/>
            <person name="Heuer A."/>
            <person name="Rast P."/>
            <person name="Oberbeckmann S."/>
            <person name="Bunk B."/>
            <person name="Jeske O."/>
            <person name="Meyerdierks A."/>
            <person name="Storesund J.E."/>
            <person name="Kallscheuer N."/>
            <person name="Luecker S."/>
            <person name="Lage O.M."/>
            <person name="Pohl T."/>
            <person name="Merkel B.J."/>
            <person name="Hornburger P."/>
            <person name="Mueller R.-W."/>
            <person name="Bruemmer F."/>
            <person name="Labrenz M."/>
            <person name="Spormann A.M."/>
            <person name="Op den Camp H."/>
            <person name="Overmann J."/>
            <person name="Amann R."/>
            <person name="Jetten M.S.M."/>
            <person name="Mascher T."/>
            <person name="Medema M.H."/>
            <person name="Devos D.P."/>
            <person name="Kaster A.-K."/>
            <person name="Ovreas L."/>
            <person name="Rohde M."/>
            <person name="Galperin M.Y."/>
            <person name="Jogler C."/>
        </authorList>
    </citation>
    <scope>NUCLEOTIDE SEQUENCE [LARGE SCALE GENOMIC DNA]</scope>
    <source>
        <strain evidence="3 4">KS4</strain>
    </source>
</reference>
<dbReference type="Proteomes" id="UP000317369">
    <property type="component" value="Chromosome"/>
</dbReference>
<evidence type="ECO:0000256" key="1">
    <source>
        <dbReference type="SAM" id="MobiDB-lite"/>
    </source>
</evidence>
<keyword evidence="2" id="KW-0472">Membrane</keyword>
<keyword evidence="2" id="KW-1133">Transmembrane helix</keyword>
<proteinExistence type="predicted"/>
<feature type="compositionally biased region" description="Polar residues" evidence="1">
    <location>
        <begin position="13"/>
        <end position="23"/>
    </location>
</feature>
<accession>A0A517YTK0</accession>
<feature type="region of interest" description="Disordered" evidence="1">
    <location>
        <begin position="1"/>
        <end position="37"/>
    </location>
</feature>
<feature type="region of interest" description="Disordered" evidence="1">
    <location>
        <begin position="147"/>
        <end position="171"/>
    </location>
</feature>
<dbReference type="KEGG" id="pcor:KS4_16060"/>
<protein>
    <submittedName>
        <fullName evidence="3">Uncharacterized protein</fullName>
    </submittedName>
</protein>
<keyword evidence="2" id="KW-0812">Transmembrane</keyword>
<keyword evidence="4" id="KW-1185">Reference proteome</keyword>
<dbReference type="EMBL" id="CP036425">
    <property type="protein sequence ID" value="QDU33555.1"/>
    <property type="molecule type" value="Genomic_DNA"/>
</dbReference>
<feature type="compositionally biased region" description="Basic and acidic residues" evidence="1">
    <location>
        <begin position="302"/>
        <end position="316"/>
    </location>
</feature>